<keyword evidence="3 7" id="KW-0812">Transmembrane</keyword>
<feature type="transmembrane region" description="Helical" evidence="7">
    <location>
        <begin position="241"/>
        <end position="268"/>
    </location>
</feature>
<dbReference type="Pfam" id="PF06140">
    <property type="entry name" value="Ifi-6-16"/>
    <property type="match status" value="1"/>
</dbReference>
<feature type="transmembrane region" description="Helical" evidence="7">
    <location>
        <begin position="288"/>
        <end position="317"/>
    </location>
</feature>
<gene>
    <name evidence="8" type="ORF">SCLTRI_LOCUS4127</name>
</gene>
<evidence type="ECO:0000256" key="6">
    <source>
        <dbReference type="SAM" id="MobiDB-lite"/>
    </source>
</evidence>
<dbReference type="PANTHER" id="PTHR16932">
    <property type="entry name" value="INTERFERON ALPHA-INDUCIBLE PROTEIN 27"/>
    <property type="match status" value="1"/>
</dbReference>
<dbReference type="InterPro" id="IPR038213">
    <property type="entry name" value="IFI6/IFI27-like_sf"/>
</dbReference>
<dbReference type="Proteomes" id="UP000624404">
    <property type="component" value="Unassembled WGS sequence"/>
</dbReference>
<protein>
    <submittedName>
        <fullName evidence="8">Fec80a45-8598-405e-9f90-1684910d6306</fullName>
    </submittedName>
</protein>
<dbReference type="AlphaFoldDB" id="A0A8H2VU70"/>
<dbReference type="InterPro" id="IPR009311">
    <property type="entry name" value="IFI6/IFI27-like"/>
</dbReference>
<dbReference type="GO" id="GO:0016020">
    <property type="term" value="C:membrane"/>
    <property type="evidence" value="ECO:0007669"/>
    <property type="project" value="UniProtKB-SubCell"/>
</dbReference>
<name>A0A8H2VU70_9HELO</name>
<evidence type="ECO:0000256" key="3">
    <source>
        <dbReference type="ARBA" id="ARBA00022692"/>
    </source>
</evidence>
<dbReference type="OrthoDB" id="1668230at2759"/>
<sequence>MTASNLATCRVRLPPLNEKKNEDPNLNLNSLSDHELHTKWANAIQKLFSPDANPDTKSSPHTQIRYFDILLHKDGSAENLIKNQQTSQKSKPETQPYRYPPRYQLPDAISARLTTNEEKISRAECFALGSILYEISSGHPLFHDVDEAGESGNSGFGSGIQDRILIGKFPEDLWDSSLLSRILVCWCPEFLKEMVSLSEKEKGNEKGNEKENEGGNENRNEEDTGITNYIKTHPYRFTFQVVGGLLTAASIAAVPVLGAIGFSAAGPVAGSAAAAWQSGVGLVEAGSIFAWCQSVAMGGAAVSGIIGAGVGGAGLWLGRRA</sequence>
<dbReference type="Gene3D" id="6.10.110.10">
    <property type="match status" value="1"/>
</dbReference>
<keyword evidence="9" id="KW-1185">Reference proteome</keyword>
<reference evidence="8" key="1">
    <citation type="submission" date="2020-10" db="EMBL/GenBank/DDBJ databases">
        <authorList>
            <person name="Kusch S."/>
        </authorList>
    </citation>
    <scope>NUCLEOTIDE SEQUENCE</scope>
    <source>
        <strain evidence="8">SwB9</strain>
    </source>
</reference>
<proteinExistence type="inferred from homology"/>
<comment type="subcellular location">
    <subcellularLocation>
        <location evidence="1">Membrane</location>
        <topology evidence="1">Multi-pass membrane protein</topology>
    </subcellularLocation>
</comment>
<dbReference type="EMBL" id="CAJHIA010000012">
    <property type="protein sequence ID" value="CAD6444335.1"/>
    <property type="molecule type" value="Genomic_DNA"/>
</dbReference>
<comment type="similarity">
    <text evidence="2">Belongs to the IFI6/IFI27 family.</text>
</comment>
<evidence type="ECO:0000256" key="4">
    <source>
        <dbReference type="ARBA" id="ARBA00022989"/>
    </source>
</evidence>
<evidence type="ECO:0000256" key="1">
    <source>
        <dbReference type="ARBA" id="ARBA00004141"/>
    </source>
</evidence>
<evidence type="ECO:0000256" key="5">
    <source>
        <dbReference type="ARBA" id="ARBA00023136"/>
    </source>
</evidence>
<keyword evidence="4 7" id="KW-1133">Transmembrane helix</keyword>
<evidence type="ECO:0000256" key="2">
    <source>
        <dbReference type="ARBA" id="ARBA00007262"/>
    </source>
</evidence>
<keyword evidence="5 7" id="KW-0472">Membrane</keyword>
<dbReference type="PANTHER" id="PTHR16932:SF18">
    <property type="entry name" value="INTERFERON, ALPHA-INDUCIBLE PROTEIN 27-LIKE 2"/>
    <property type="match status" value="1"/>
</dbReference>
<evidence type="ECO:0000313" key="8">
    <source>
        <dbReference type="EMBL" id="CAD6444335.1"/>
    </source>
</evidence>
<evidence type="ECO:0000313" key="9">
    <source>
        <dbReference type="Proteomes" id="UP000624404"/>
    </source>
</evidence>
<organism evidence="8 9">
    <name type="scientific">Sclerotinia trifoliorum</name>
    <dbReference type="NCBI Taxonomy" id="28548"/>
    <lineage>
        <taxon>Eukaryota</taxon>
        <taxon>Fungi</taxon>
        <taxon>Dikarya</taxon>
        <taxon>Ascomycota</taxon>
        <taxon>Pezizomycotina</taxon>
        <taxon>Leotiomycetes</taxon>
        <taxon>Helotiales</taxon>
        <taxon>Sclerotiniaceae</taxon>
        <taxon>Sclerotinia</taxon>
    </lineage>
</organism>
<feature type="compositionally biased region" description="Basic and acidic residues" evidence="6">
    <location>
        <begin position="198"/>
        <end position="222"/>
    </location>
</feature>
<comment type="caution">
    <text evidence="8">The sequence shown here is derived from an EMBL/GenBank/DDBJ whole genome shotgun (WGS) entry which is preliminary data.</text>
</comment>
<accession>A0A8H2VU70</accession>
<feature type="region of interest" description="Disordered" evidence="6">
    <location>
        <begin position="198"/>
        <end position="223"/>
    </location>
</feature>
<evidence type="ECO:0000256" key="7">
    <source>
        <dbReference type="SAM" id="Phobius"/>
    </source>
</evidence>